<organism evidence="2 3">
    <name type="scientific">Neobacillus kokaensis</name>
    <dbReference type="NCBI Taxonomy" id="2759023"/>
    <lineage>
        <taxon>Bacteria</taxon>
        <taxon>Bacillati</taxon>
        <taxon>Bacillota</taxon>
        <taxon>Bacilli</taxon>
        <taxon>Bacillales</taxon>
        <taxon>Bacillaceae</taxon>
        <taxon>Neobacillus</taxon>
    </lineage>
</organism>
<dbReference type="RefSeq" id="WP_191269217.1">
    <property type="nucleotide sequence ID" value="NZ_BNDS01000001.1"/>
</dbReference>
<feature type="compositionally biased region" description="Basic and acidic residues" evidence="1">
    <location>
        <begin position="133"/>
        <end position="155"/>
    </location>
</feature>
<accession>A0ABQ3MZR9</accession>
<name>A0ABQ3MZR9_9BACI</name>
<evidence type="ECO:0000313" key="2">
    <source>
        <dbReference type="EMBL" id="GHH96892.1"/>
    </source>
</evidence>
<keyword evidence="3" id="KW-1185">Reference proteome</keyword>
<proteinExistence type="predicted"/>
<dbReference type="EMBL" id="BNDS01000001">
    <property type="protein sequence ID" value="GHH96892.1"/>
    <property type="molecule type" value="Genomic_DNA"/>
</dbReference>
<protein>
    <submittedName>
        <fullName evidence="2">Uncharacterized protein</fullName>
    </submittedName>
</protein>
<evidence type="ECO:0000313" key="3">
    <source>
        <dbReference type="Proteomes" id="UP000637074"/>
    </source>
</evidence>
<reference evidence="2 3" key="1">
    <citation type="journal article" date="2022" name="Int. J. Syst. Evol. Microbiol.">
        <title>Neobacillus kokaensis sp. nov., isolated from soil.</title>
        <authorList>
            <person name="Yuki K."/>
            <person name="Matsubara H."/>
            <person name="Yamaguchi S."/>
        </authorList>
    </citation>
    <scope>NUCLEOTIDE SEQUENCE [LARGE SCALE GENOMIC DNA]</scope>
    <source>
        <strain evidence="2 3">LOB 377</strain>
    </source>
</reference>
<evidence type="ECO:0000256" key="1">
    <source>
        <dbReference type="SAM" id="MobiDB-lite"/>
    </source>
</evidence>
<feature type="region of interest" description="Disordered" evidence="1">
    <location>
        <begin position="114"/>
        <end position="155"/>
    </location>
</feature>
<comment type="caution">
    <text evidence="2">The sequence shown here is derived from an EMBL/GenBank/DDBJ whole genome shotgun (WGS) entry which is preliminary data.</text>
</comment>
<gene>
    <name evidence="2" type="ORF">AM1BK_04350</name>
</gene>
<dbReference type="Proteomes" id="UP000637074">
    <property type="component" value="Unassembled WGS sequence"/>
</dbReference>
<sequence length="266" mass="30283">MTTEAPQSEQIQYLPPKGEYETFRDEEHMKEKLKEWGLSTAKKEFWYKDRNFQQPVSIKGYEIYGNTAEFNTLIIEFPDGKLTSIHPAFLKEMQQSSFGKESLITALEDKEIKEMASDKDSSSANEAEPEVETAIKKAESKTSKPSEPKPKKAKAAKLELPAEKVHFTANVKQFAFTYNPFNEENDEVVVLENVQIQQENPLDLGLAWCSHSKTLKKFELAPGELLEFDGKVVAKKLAKGKDVEEEFIVEAPVLYKINNPSKLMKK</sequence>